<proteinExistence type="inferred from homology"/>
<evidence type="ECO:0000313" key="3">
    <source>
        <dbReference type="EMBL" id="RXJ51464.1"/>
    </source>
</evidence>
<sequence>MRHHILIPTDFSDNAWSAARYALNLYADAPCTFYFSYAWTFLNSGSRTYISQSYIDPLIEQSKEQLAAVKERAEKESKNPEHKFETIYTVGSLEDCIQVSIKKHNIDMVVMGTKGATGAKKYILGSNTVSVINKIRLCPILLVPTKCEFVKPDQIAFPSDFSRFFGEDLLPITQLADMTKATINVLHIKGKDGLTDIQNTNFGMLKEHLKDYPHTFNWLPGHRTKADVIADFIKENNVKILTMINYEHSFIENIIKEPIIKKLGFKSKIPFLVIPRKE</sequence>
<dbReference type="PANTHER" id="PTHR46268">
    <property type="entry name" value="STRESS RESPONSE PROTEIN NHAX"/>
    <property type="match status" value="1"/>
</dbReference>
<dbReference type="Proteomes" id="UP000289792">
    <property type="component" value="Unassembled WGS sequence"/>
</dbReference>
<dbReference type="PRINTS" id="PR01438">
    <property type="entry name" value="UNVRSLSTRESS"/>
</dbReference>
<dbReference type="RefSeq" id="WP_129016462.1">
    <property type="nucleotide sequence ID" value="NZ_SDDZ01000002.1"/>
</dbReference>
<keyword evidence="4" id="KW-1185">Reference proteome</keyword>
<dbReference type="OrthoDB" id="9788959at2"/>
<name>A0A4Q0XIL4_9FLAO</name>
<evidence type="ECO:0000256" key="1">
    <source>
        <dbReference type="ARBA" id="ARBA00008791"/>
    </source>
</evidence>
<dbReference type="InterPro" id="IPR006016">
    <property type="entry name" value="UspA"/>
</dbReference>
<comment type="caution">
    <text evidence="3">The sequence shown here is derived from an EMBL/GenBank/DDBJ whole genome shotgun (WGS) entry which is preliminary data.</text>
</comment>
<dbReference type="CDD" id="cd00293">
    <property type="entry name" value="USP-like"/>
    <property type="match status" value="1"/>
</dbReference>
<dbReference type="SUPFAM" id="SSF52402">
    <property type="entry name" value="Adenine nucleotide alpha hydrolases-like"/>
    <property type="match status" value="2"/>
</dbReference>
<feature type="domain" description="UspA" evidence="2">
    <location>
        <begin position="1"/>
        <end position="144"/>
    </location>
</feature>
<dbReference type="PANTHER" id="PTHR46268:SF6">
    <property type="entry name" value="UNIVERSAL STRESS PROTEIN UP12"/>
    <property type="match status" value="1"/>
</dbReference>
<dbReference type="Gene3D" id="3.40.50.12370">
    <property type="match status" value="1"/>
</dbReference>
<evidence type="ECO:0000313" key="4">
    <source>
        <dbReference type="Proteomes" id="UP000289792"/>
    </source>
</evidence>
<gene>
    <name evidence="3" type="ORF">ESZ48_06265</name>
</gene>
<dbReference type="InterPro" id="IPR006015">
    <property type="entry name" value="Universal_stress_UspA"/>
</dbReference>
<protein>
    <submittedName>
        <fullName evidence="3">Universal stress protein</fullName>
    </submittedName>
</protein>
<dbReference type="Pfam" id="PF00582">
    <property type="entry name" value="Usp"/>
    <property type="match status" value="1"/>
</dbReference>
<organism evidence="3 4">
    <name type="scientific">Gelidibacter gilvus</name>
    <dbReference type="NCBI Taxonomy" id="59602"/>
    <lineage>
        <taxon>Bacteria</taxon>
        <taxon>Pseudomonadati</taxon>
        <taxon>Bacteroidota</taxon>
        <taxon>Flavobacteriia</taxon>
        <taxon>Flavobacteriales</taxon>
        <taxon>Flavobacteriaceae</taxon>
        <taxon>Gelidibacter</taxon>
    </lineage>
</organism>
<evidence type="ECO:0000259" key="2">
    <source>
        <dbReference type="Pfam" id="PF00582"/>
    </source>
</evidence>
<dbReference type="AlphaFoldDB" id="A0A4Q0XIL4"/>
<reference evidence="3 4" key="1">
    <citation type="submission" date="2019-01" db="EMBL/GenBank/DDBJ databases">
        <title>Genome sequence of the Antarctic species Gelidibacter gilvus ACAM 158(T).</title>
        <authorList>
            <person name="Bowman J.P."/>
        </authorList>
    </citation>
    <scope>NUCLEOTIDE SEQUENCE [LARGE SCALE GENOMIC DNA]</scope>
    <source>
        <strain evidence="3 4">IC158</strain>
    </source>
</reference>
<comment type="similarity">
    <text evidence="1">Belongs to the universal stress protein A family.</text>
</comment>
<accession>A0A4Q0XIL4</accession>
<dbReference type="EMBL" id="SDDZ01000002">
    <property type="protein sequence ID" value="RXJ51464.1"/>
    <property type="molecule type" value="Genomic_DNA"/>
</dbReference>